<keyword evidence="3" id="KW-0472">Membrane</keyword>
<feature type="compositionally biased region" description="Low complexity" evidence="2">
    <location>
        <begin position="502"/>
        <end position="513"/>
    </location>
</feature>
<organism evidence="5">
    <name type="scientific">freshwater metagenome</name>
    <dbReference type="NCBI Taxonomy" id="449393"/>
    <lineage>
        <taxon>unclassified sequences</taxon>
        <taxon>metagenomes</taxon>
        <taxon>ecological metagenomes</taxon>
    </lineage>
</organism>
<evidence type="ECO:0000256" key="3">
    <source>
        <dbReference type="SAM" id="Phobius"/>
    </source>
</evidence>
<dbReference type="SUPFAM" id="SSF53850">
    <property type="entry name" value="Periplasmic binding protein-like II"/>
    <property type="match status" value="1"/>
</dbReference>
<sequence>MKTLQRRSRAGNIARAVALAVGLACGLSVVATSASADGGYQRISGEGSSWAANAIDAVRVNVRQFGITMDYNPSGSTSGRKNFLNGTVDFASSDIPFQFEPEDGSAPEKPAPGSYAYIPVVAGGTSFMYNLKINGKRVTNLRLSGENVAKIFTRVITKWDDPAIAADNPGLTLPARDIVPVVRSDGSGSSAQFTKWMIAMHKAIWDDYCQRSGRAPACGYTSFYPTVKGVVAQSGDLGIAGYVSQSFAEGAIGYVNYSYALGVQFPVAKVLNKAGFYTEPTPQNVAVSLLKAKINKDASNPAVYLTQQLEGVYTDADPRSYQLSSYSYFILPTKVAGQFNEAKGRTLGAVAYYMMCQAQQQSASLGYSPMPVNLVRASLEQIAKIPGVEVQSVDISKCNNPTFSSDGTNLLAKKAPQPKACDKKGSLQCPNGTGGLQNVPTAVKSGASGGGSPSGGTSAGGDTTVEGATGPEGTTNSVGDPATGDTVPGGAGDQGDVGTPEGGSAVDGSAGAAPVGDVVTTTLKRESAGLGIGLLVGLMILAVIFVPGVAWRRLGQRGTQ</sequence>
<feature type="region of interest" description="Disordered" evidence="2">
    <location>
        <begin position="432"/>
        <end position="513"/>
    </location>
</feature>
<name>A0A6J6XNP1_9ZZZZ</name>
<accession>A0A6J6XNP1</accession>
<evidence type="ECO:0000256" key="2">
    <source>
        <dbReference type="SAM" id="MobiDB-lite"/>
    </source>
</evidence>
<protein>
    <submittedName>
        <fullName evidence="5">Unannotated protein</fullName>
    </submittedName>
</protein>
<proteinExistence type="inferred from homology"/>
<dbReference type="AlphaFoldDB" id="A0A6J6XNP1"/>
<evidence type="ECO:0000256" key="1">
    <source>
        <dbReference type="ARBA" id="ARBA00008725"/>
    </source>
</evidence>
<feature type="compositionally biased region" description="Gly residues" evidence="2">
    <location>
        <begin position="447"/>
        <end position="459"/>
    </location>
</feature>
<feature type="transmembrane region" description="Helical" evidence="3">
    <location>
        <begin position="528"/>
        <end position="551"/>
    </location>
</feature>
<evidence type="ECO:0000259" key="4">
    <source>
        <dbReference type="Pfam" id="PF12849"/>
    </source>
</evidence>
<dbReference type="InterPro" id="IPR024370">
    <property type="entry name" value="PBP_domain"/>
</dbReference>
<dbReference type="Pfam" id="PF12849">
    <property type="entry name" value="PBP_like_2"/>
    <property type="match status" value="1"/>
</dbReference>
<dbReference type="CDD" id="cd13565">
    <property type="entry name" value="PBP2_PstS"/>
    <property type="match status" value="1"/>
</dbReference>
<dbReference type="EMBL" id="CAFAAJ010000041">
    <property type="protein sequence ID" value="CAB4798881.1"/>
    <property type="molecule type" value="Genomic_DNA"/>
</dbReference>
<dbReference type="PANTHER" id="PTHR42996">
    <property type="entry name" value="PHOSPHATE-BINDING PROTEIN PSTS"/>
    <property type="match status" value="1"/>
</dbReference>
<dbReference type="PANTHER" id="PTHR42996:SF1">
    <property type="entry name" value="PHOSPHATE-BINDING PROTEIN PSTS"/>
    <property type="match status" value="1"/>
</dbReference>
<keyword evidence="3" id="KW-0812">Transmembrane</keyword>
<keyword evidence="3" id="KW-1133">Transmembrane helix</keyword>
<reference evidence="5" key="1">
    <citation type="submission" date="2020-05" db="EMBL/GenBank/DDBJ databases">
        <authorList>
            <person name="Chiriac C."/>
            <person name="Salcher M."/>
            <person name="Ghai R."/>
            <person name="Kavagutti S V."/>
        </authorList>
    </citation>
    <scope>NUCLEOTIDE SEQUENCE</scope>
</reference>
<dbReference type="Gene3D" id="3.40.190.10">
    <property type="entry name" value="Periplasmic binding protein-like II"/>
    <property type="match status" value="2"/>
</dbReference>
<evidence type="ECO:0000313" key="5">
    <source>
        <dbReference type="EMBL" id="CAB4798881.1"/>
    </source>
</evidence>
<gene>
    <name evidence="5" type="ORF">UFOPK3001_00824</name>
</gene>
<feature type="domain" description="PBP" evidence="4">
    <location>
        <begin position="34"/>
        <end position="356"/>
    </location>
</feature>
<comment type="similarity">
    <text evidence="1">Belongs to the PstS family.</text>
</comment>
<dbReference type="InterPro" id="IPR050962">
    <property type="entry name" value="Phosphate-bind_PstS"/>
</dbReference>